<name>A0AAV7PPU0_PLEWA</name>
<evidence type="ECO:0000313" key="2">
    <source>
        <dbReference type="Proteomes" id="UP001066276"/>
    </source>
</evidence>
<evidence type="ECO:0000313" key="1">
    <source>
        <dbReference type="EMBL" id="KAJ1128523.1"/>
    </source>
</evidence>
<comment type="caution">
    <text evidence="1">The sequence shown here is derived from an EMBL/GenBank/DDBJ whole genome shotgun (WGS) entry which is preliminary data.</text>
</comment>
<dbReference type="AlphaFoldDB" id="A0AAV7PPU0"/>
<accession>A0AAV7PPU0</accession>
<proteinExistence type="predicted"/>
<dbReference type="EMBL" id="JANPWB010000011">
    <property type="protein sequence ID" value="KAJ1128523.1"/>
    <property type="molecule type" value="Genomic_DNA"/>
</dbReference>
<sequence>GGHSSLFSLIFPQSYHQKWGFVHGAGISTSWGALGHCNPRLEPLRLTTRCYSSCRG</sequence>
<keyword evidence="2" id="KW-1185">Reference proteome</keyword>
<feature type="non-terminal residue" evidence="1">
    <location>
        <position position="56"/>
    </location>
</feature>
<feature type="non-terminal residue" evidence="1">
    <location>
        <position position="1"/>
    </location>
</feature>
<reference evidence="1" key="1">
    <citation type="journal article" date="2022" name="bioRxiv">
        <title>Sequencing and chromosome-scale assembly of the giantPleurodeles waltlgenome.</title>
        <authorList>
            <person name="Brown T."/>
            <person name="Elewa A."/>
            <person name="Iarovenko S."/>
            <person name="Subramanian E."/>
            <person name="Araus A.J."/>
            <person name="Petzold A."/>
            <person name="Susuki M."/>
            <person name="Suzuki K.-i.T."/>
            <person name="Hayashi T."/>
            <person name="Toyoda A."/>
            <person name="Oliveira C."/>
            <person name="Osipova E."/>
            <person name="Leigh N.D."/>
            <person name="Simon A."/>
            <person name="Yun M.H."/>
        </authorList>
    </citation>
    <scope>NUCLEOTIDE SEQUENCE</scope>
    <source>
        <strain evidence="1">20211129_DDA</strain>
        <tissue evidence="1">Liver</tissue>
    </source>
</reference>
<gene>
    <name evidence="1" type="ORF">NDU88_006901</name>
</gene>
<protein>
    <submittedName>
        <fullName evidence="1">Uncharacterized protein</fullName>
    </submittedName>
</protein>
<dbReference type="Proteomes" id="UP001066276">
    <property type="component" value="Chromosome 7"/>
</dbReference>
<organism evidence="1 2">
    <name type="scientific">Pleurodeles waltl</name>
    <name type="common">Iberian ribbed newt</name>
    <dbReference type="NCBI Taxonomy" id="8319"/>
    <lineage>
        <taxon>Eukaryota</taxon>
        <taxon>Metazoa</taxon>
        <taxon>Chordata</taxon>
        <taxon>Craniata</taxon>
        <taxon>Vertebrata</taxon>
        <taxon>Euteleostomi</taxon>
        <taxon>Amphibia</taxon>
        <taxon>Batrachia</taxon>
        <taxon>Caudata</taxon>
        <taxon>Salamandroidea</taxon>
        <taxon>Salamandridae</taxon>
        <taxon>Pleurodelinae</taxon>
        <taxon>Pleurodeles</taxon>
    </lineage>
</organism>